<evidence type="ECO:0000256" key="5">
    <source>
        <dbReference type="HAMAP-Rule" id="MF_03040"/>
    </source>
</evidence>
<evidence type="ECO:0000256" key="3">
    <source>
        <dbReference type="ARBA" id="ARBA00023239"/>
    </source>
</evidence>
<accession>A0A8H6FK03</accession>
<dbReference type="PANTHER" id="PTHR13522:SF3">
    <property type="entry name" value="U6 SNRNA PHOSPHODIESTERASE 1"/>
    <property type="match status" value="1"/>
</dbReference>
<dbReference type="Proteomes" id="UP000593566">
    <property type="component" value="Unassembled WGS sequence"/>
</dbReference>
<keyword evidence="8" id="KW-1185">Reference proteome</keyword>
<feature type="region of interest" description="Disordered" evidence="6">
    <location>
        <begin position="1"/>
        <end position="47"/>
    </location>
</feature>
<keyword evidence="4 5" id="KW-0539">Nucleus</keyword>
<evidence type="ECO:0000256" key="6">
    <source>
        <dbReference type="SAM" id="MobiDB-lite"/>
    </source>
</evidence>
<keyword evidence="1 5" id="KW-0540">Nuclease</keyword>
<organism evidence="7 8">
    <name type="scientific">Letharia lupina</name>
    <dbReference type="NCBI Taxonomy" id="560253"/>
    <lineage>
        <taxon>Eukaryota</taxon>
        <taxon>Fungi</taxon>
        <taxon>Dikarya</taxon>
        <taxon>Ascomycota</taxon>
        <taxon>Pezizomycotina</taxon>
        <taxon>Lecanoromycetes</taxon>
        <taxon>OSLEUM clade</taxon>
        <taxon>Lecanoromycetidae</taxon>
        <taxon>Lecanorales</taxon>
        <taxon>Lecanorineae</taxon>
        <taxon>Parmeliaceae</taxon>
        <taxon>Letharia</taxon>
    </lineage>
</organism>
<evidence type="ECO:0000313" key="8">
    <source>
        <dbReference type="Proteomes" id="UP000593566"/>
    </source>
</evidence>
<sequence>MPLVQYSDSESSSSDSPQPDRIHSKSQTSQGIKRKHSPTSHSVLPSLPDSFHDLYASTARVSNQDDPSLHAGRQRVTPHVQGNWPTHVYVDDAQSLQEHQVHSLLKSELGVELPLHISLSRPIVLLAHQRQPFIDSLTRAINKTGLSPFEVAVGGLEWVANYEKTRWFLVLKLERPPQNGLNKLLHLSNQTVTDFGQPPLYTDSLQSSTDGRSRKRQAGNGSRSKGITGAAASSSMTRSGPSTDIDMSSSFHISIGWTLGAPTHGLRERVDATGIDFQAIKVDINTVKAKIGNSITAISLATKIDTSRRMF</sequence>
<dbReference type="GO" id="GO:0016829">
    <property type="term" value="F:lyase activity"/>
    <property type="evidence" value="ECO:0007669"/>
    <property type="project" value="UniProtKB-KW"/>
</dbReference>
<keyword evidence="2 5" id="KW-0378">Hydrolase</keyword>
<dbReference type="HAMAP" id="MF_03040">
    <property type="entry name" value="USB1"/>
    <property type="match status" value="1"/>
</dbReference>
<feature type="region of interest" description="Disordered" evidence="6">
    <location>
        <begin position="198"/>
        <end position="243"/>
    </location>
</feature>
<gene>
    <name evidence="5" type="primary">USB1</name>
    <name evidence="7" type="ORF">HO133_004298</name>
</gene>
<comment type="caution">
    <text evidence="7">The sequence shown here is derived from an EMBL/GenBank/DDBJ whole genome shotgun (WGS) entry which is preliminary data.</text>
</comment>
<evidence type="ECO:0000313" key="7">
    <source>
        <dbReference type="EMBL" id="KAF6229960.1"/>
    </source>
</evidence>
<comment type="function">
    <text evidence="5">Phosphodiesterase responsible for the U6 snRNA 3' end processing. Acts as an exoribonuclease (RNase) responsible for trimming the poly(U) tract of the last nucleotides in the pre-U6 snRNA molecule, leading to the formation of mature U6 snRNA.</text>
</comment>
<dbReference type="EMBL" id="JACCJB010000002">
    <property type="protein sequence ID" value="KAF6229960.1"/>
    <property type="molecule type" value="Genomic_DNA"/>
</dbReference>
<protein>
    <recommendedName>
        <fullName evidence="5">U6 snRNA phosphodiesterase</fullName>
        <ecNumber evidence="5">3.1.4.-</ecNumber>
    </recommendedName>
</protein>
<dbReference type="GO" id="GO:1990838">
    <property type="term" value="F:poly(U)-specific exoribonuclease activity, producing 3' uridine cyclic phosphate ends"/>
    <property type="evidence" value="ECO:0007669"/>
    <property type="project" value="UniProtKB-UniRule"/>
</dbReference>
<dbReference type="EC" id="3.1.4.-" evidence="5"/>
<feature type="active site" description="Proton donor/acceptor" evidence="5">
    <location>
        <position position="252"/>
    </location>
</feature>
<dbReference type="Pfam" id="PF09749">
    <property type="entry name" value="HVSL"/>
    <property type="match status" value="1"/>
</dbReference>
<feature type="compositionally biased region" description="Polar residues" evidence="6">
    <location>
        <begin position="219"/>
        <end position="243"/>
    </location>
</feature>
<comment type="subcellular location">
    <subcellularLocation>
        <location evidence="5">Nucleus</location>
    </subcellularLocation>
</comment>
<evidence type="ECO:0000256" key="4">
    <source>
        <dbReference type="ARBA" id="ARBA00023242"/>
    </source>
</evidence>
<dbReference type="InterPro" id="IPR027521">
    <property type="entry name" value="Usb1"/>
</dbReference>
<feature type="active site" description="Proton donor/acceptor" evidence="5">
    <location>
        <position position="116"/>
    </location>
</feature>
<dbReference type="GO" id="GO:0005634">
    <property type="term" value="C:nucleus"/>
    <property type="evidence" value="ECO:0007669"/>
    <property type="project" value="UniProtKB-SubCell"/>
</dbReference>
<proteinExistence type="inferred from homology"/>
<evidence type="ECO:0000256" key="2">
    <source>
        <dbReference type="ARBA" id="ARBA00022801"/>
    </source>
</evidence>
<dbReference type="GO" id="GO:0034477">
    <property type="term" value="P:U6 snRNA 3'-end processing"/>
    <property type="evidence" value="ECO:0007669"/>
    <property type="project" value="UniProtKB-UniRule"/>
</dbReference>
<dbReference type="AlphaFoldDB" id="A0A8H6FK03"/>
<feature type="compositionally biased region" description="Low complexity" evidence="6">
    <location>
        <begin position="7"/>
        <end position="16"/>
    </location>
</feature>
<comment type="similarity">
    <text evidence="5">Belongs to the 2H phosphoesterase superfamily. USB1 family.</text>
</comment>
<keyword evidence="3" id="KW-0456">Lyase</keyword>
<dbReference type="Gene3D" id="3.90.1140.10">
    <property type="entry name" value="Cyclic phosphodiesterase"/>
    <property type="match status" value="1"/>
</dbReference>
<name>A0A8H6FK03_9LECA</name>
<evidence type="ECO:0000256" key="1">
    <source>
        <dbReference type="ARBA" id="ARBA00022722"/>
    </source>
</evidence>
<dbReference type="PANTHER" id="PTHR13522">
    <property type="entry name" value="U6 SNRNA PHOSPHODIESTERASE 1"/>
    <property type="match status" value="1"/>
</dbReference>
<reference evidence="7 8" key="1">
    <citation type="journal article" date="2020" name="Genomics">
        <title>Complete, high-quality genomes from long-read metagenomic sequencing of two wolf lichen thalli reveals enigmatic genome architecture.</title>
        <authorList>
            <person name="McKenzie S.K."/>
            <person name="Walston R.F."/>
            <person name="Allen J.L."/>
        </authorList>
    </citation>
    <scope>NUCLEOTIDE SEQUENCE [LARGE SCALE GENOMIC DNA]</scope>
    <source>
        <strain evidence="7">WasteWater1</strain>
    </source>
</reference>